<reference evidence="2 3" key="1">
    <citation type="submission" date="2016-11" db="EMBL/GenBank/DDBJ databases">
        <title>The macronuclear genome of Stentor coeruleus: a giant cell with tiny introns.</title>
        <authorList>
            <person name="Slabodnick M."/>
            <person name="Ruby J.G."/>
            <person name="Reiff S.B."/>
            <person name="Swart E.C."/>
            <person name="Gosai S."/>
            <person name="Prabakaran S."/>
            <person name="Witkowska E."/>
            <person name="Larue G.E."/>
            <person name="Fisher S."/>
            <person name="Freeman R.M."/>
            <person name="Gunawardena J."/>
            <person name="Chu W."/>
            <person name="Stover N.A."/>
            <person name="Gregory B.D."/>
            <person name="Nowacki M."/>
            <person name="Derisi J."/>
            <person name="Roy S.W."/>
            <person name="Marshall W.F."/>
            <person name="Sood P."/>
        </authorList>
    </citation>
    <scope>NUCLEOTIDE SEQUENCE [LARGE SCALE GENOMIC DNA]</scope>
    <source>
        <strain evidence="2">WM001</strain>
    </source>
</reference>
<name>A0A1R2BZA8_9CILI</name>
<evidence type="ECO:0000256" key="1">
    <source>
        <dbReference type="SAM" id="MobiDB-lite"/>
    </source>
</evidence>
<feature type="compositionally biased region" description="Basic residues" evidence="1">
    <location>
        <begin position="137"/>
        <end position="152"/>
    </location>
</feature>
<keyword evidence="3" id="KW-1185">Reference proteome</keyword>
<accession>A0A1R2BZA8</accession>
<evidence type="ECO:0000313" key="2">
    <source>
        <dbReference type="EMBL" id="OMJ81995.1"/>
    </source>
</evidence>
<dbReference type="Proteomes" id="UP000187209">
    <property type="component" value="Unassembled WGS sequence"/>
</dbReference>
<gene>
    <name evidence="2" type="ORF">SteCoe_17429</name>
</gene>
<feature type="region of interest" description="Disordered" evidence="1">
    <location>
        <begin position="128"/>
        <end position="165"/>
    </location>
</feature>
<evidence type="ECO:0000313" key="3">
    <source>
        <dbReference type="Proteomes" id="UP000187209"/>
    </source>
</evidence>
<sequence>MTEKKLIEFLSEESEKMGNEWVDEKIGFDTDICGWKEIHGNTISKQRTQPEPVRFRIRTIENRSHLNRSNSSTSQLSTISSSNGSRNGSPGNESTRNTKKQGNPDQIKKKQEAFILCHPPEDVPILAPVPLPTSSIKIHKPPRPRKQRKPIKVFKLPKVDQNNEE</sequence>
<comment type="caution">
    <text evidence="2">The sequence shown here is derived from an EMBL/GenBank/DDBJ whole genome shotgun (WGS) entry which is preliminary data.</text>
</comment>
<organism evidence="2 3">
    <name type="scientific">Stentor coeruleus</name>
    <dbReference type="NCBI Taxonomy" id="5963"/>
    <lineage>
        <taxon>Eukaryota</taxon>
        <taxon>Sar</taxon>
        <taxon>Alveolata</taxon>
        <taxon>Ciliophora</taxon>
        <taxon>Postciliodesmatophora</taxon>
        <taxon>Heterotrichea</taxon>
        <taxon>Heterotrichida</taxon>
        <taxon>Stentoridae</taxon>
        <taxon>Stentor</taxon>
    </lineage>
</organism>
<feature type="compositionally biased region" description="Low complexity" evidence="1">
    <location>
        <begin position="69"/>
        <end position="94"/>
    </location>
</feature>
<feature type="region of interest" description="Disordered" evidence="1">
    <location>
        <begin position="60"/>
        <end position="112"/>
    </location>
</feature>
<dbReference type="EMBL" id="MPUH01000358">
    <property type="protein sequence ID" value="OMJ81995.1"/>
    <property type="molecule type" value="Genomic_DNA"/>
</dbReference>
<proteinExistence type="predicted"/>
<dbReference type="AlphaFoldDB" id="A0A1R2BZA8"/>
<protein>
    <submittedName>
        <fullName evidence="2">Uncharacterized protein</fullName>
    </submittedName>
</protein>